<evidence type="ECO:0000313" key="8">
    <source>
        <dbReference type="Proteomes" id="UP000037727"/>
    </source>
</evidence>
<feature type="domain" description="Fimbrial-type adhesion" evidence="6">
    <location>
        <begin position="34"/>
        <end position="181"/>
    </location>
</feature>
<evidence type="ECO:0000256" key="5">
    <source>
        <dbReference type="SAM" id="SignalP"/>
    </source>
</evidence>
<gene>
    <name evidence="7" type="ORF">AM629_18050</name>
</gene>
<dbReference type="Proteomes" id="UP000037727">
    <property type="component" value="Unassembled WGS sequence"/>
</dbReference>
<protein>
    <recommendedName>
        <fullName evidence="6">Fimbrial-type adhesion domain-containing protein</fullName>
    </recommendedName>
</protein>
<sequence length="182" mass="19215">MRILKNRILLTVLMGVVTMIVSSPLLAAIDKAQITINGAVKSNTCVLENSSPSFELPTVSVSDFKTGGRVGSSDVFLNLKDCGSGASKVMLTASGPASENNEPIIFGNVSTITPVATGLGLVMFKSNGSTSVFRYDGKVTDEVTLTPGVDMMLKFNVRYATTSDTVTAGSFSTIINMKLDYL</sequence>
<keyword evidence="8" id="KW-1185">Reference proteome</keyword>
<proteinExistence type="inferred from homology"/>
<dbReference type="PANTHER" id="PTHR33420:SF3">
    <property type="entry name" value="FIMBRIAL SUBUNIT ELFA"/>
    <property type="match status" value="1"/>
</dbReference>
<evidence type="ECO:0000256" key="1">
    <source>
        <dbReference type="ARBA" id="ARBA00004561"/>
    </source>
</evidence>
<dbReference type="Pfam" id="PF00419">
    <property type="entry name" value="Fimbrial"/>
    <property type="match status" value="1"/>
</dbReference>
<evidence type="ECO:0000259" key="6">
    <source>
        <dbReference type="Pfam" id="PF00419"/>
    </source>
</evidence>
<dbReference type="InterPro" id="IPR050263">
    <property type="entry name" value="Bact_Fimbrial_Adh_Pro"/>
</dbReference>
<evidence type="ECO:0000256" key="2">
    <source>
        <dbReference type="ARBA" id="ARBA00006671"/>
    </source>
</evidence>
<organism evidence="7 8">
    <name type="scientific">Photorhabdus heterorhabditis</name>
    <dbReference type="NCBI Taxonomy" id="880156"/>
    <lineage>
        <taxon>Bacteria</taxon>
        <taxon>Pseudomonadati</taxon>
        <taxon>Pseudomonadota</taxon>
        <taxon>Gammaproteobacteria</taxon>
        <taxon>Enterobacterales</taxon>
        <taxon>Morganellaceae</taxon>
        <taxon>Photorhabdus</taxon>
    </lineage>
</organism>
<dbReference type="RefSeq" id="WP_054480744.1">
    <property type="nucleotide sequence ID" value="NZ_CAWMRL010000070.1"/>
</dbReference>
<evidence type="ECO:0000313" key="7">
    <source>
        <dbReference type="EMBL" id="KOY60673.1"/>
    </source>
</evidence>
<comment type="caution">
    <text evidence="7">The sequence shown here is derived from an EMBL/GenBank/DDBJ whole genome shotgun (WGS) entry which is preliminary data.</text>
</comment>
<dbReference type="InterPro" id="IPR008966">
    <property type="entry name" value="Adhesion_dom_sf"/>
</dbReference>
<comment type="similarity">
    <text evidence="2">Belongs to the fimbrial protein family.</text>
</comment>
<keyword evidence="3 5" id="KW-0732">Signal</keyword>
<comment type="subcellular location">
    <subcellularLocation>
        <location evidence="1">Fimbrium</location>
    </subcellularLocation>
</comment>
<evidence type="ECO:0000256" key="4">
    <source>
        <dbReference type="ARBA" id="ARBA00023263"/>
    </source>
</evidence>
<keyword evidence="4" id="KW-0281">Fimbrium</keyword>
<dbReference type="InterPro" id="IPR000259">
    <property type="entry name" value="Adhesion_dom_fimbrial"/>
</dbReference>
<feature type="signal peptide" evidence="5">
    <location>
        <begin position="1"/>
        <end position="27"/>
    </location>
</feature>
<dbReference type="EMBL" id="LJCS01000070">
    <property type="protein sequence ID" value="KOY60673.1"/>
    <property type="molecule type" value="Genomic_DNA"/>
</dbReference>
<name>A0ABR5K8B1_9GAMM</name>
<reference evidence="7 8" key="1">
    <citation type="submission" date="2015-09" db="EMBL/GenBank/DDBJ databases">
        <title>Draft genome sequence and assembly of Photorhabdus sp. VMG, a bacterial symbiont associated with Heterorhabditis zealandica.</title>
        <authorList>
            <person name="Naidoo S."/>
            <person name="Featherston J."/>
            <person name="Mothupi B."/>
            <person name="Gray V.M."/>
        </authorList>
    </citation>
    <scope>NUCLEOTIDE SEQUENCE [LARGE SCALE GENOMIC DNA]</scope>
    <source>
        <strain evidence="7 8">VMG</strain>
    </source>
</reference>
<accession>A0ABR5K8B1</accession>
<evidence type="ECO:0000256" key="3">
    <source>
        <dbReference type="ARBA" id="ARBA00022729"/>
    </source>
</evidence>
<dbReference type="PANTHER" id="PTHR33420">
    <property type="entry name" value="FIMBRIAL SUBUNIT ELFA-RELATED"/>
    <property type="match status" value="1"/>
</dbReference>
<dbReference type="Gene3D" id="2.60.40.1090">
    <property type="entry name" value="Fimbrial-type adhesion domain"/>
    <property type="match status" value="1"/>
</dbReference>
<feature type="chain" id="PRO_5045635174" description="Fimbrial-type adhesion domain-containing protein" evidence="5">
    <location>
        <begin position="28"/>
        <end position="182"/>
    </location>
</feature>
<dbReference type="SUPFAM" id="SSF49401">
    <property type="entry name" value="Bacterial adhesins"/>
    <property type="match status" value="1"/>
</dbReference>
<dbReference type="InterPro" id="IPR036937">
    <property type="entry name" value="Adhesion_dom_fimbrial_sf"/>
</dbReference>